<dbReference type="RefSeq" id="WP_170038507.1">
    <property type="nucleotide sequence ID" value="NZ_JABDTL010000002.1"/>
</dbReference>
<dbReference type="Proteomes" id="UP000582837">
    <property type="component" value="Unassembled WGS sequence"/>
</dbReference>
<dbReference type="InterPro" id="IPR051396">
    <property type="entry name" value="Bact_Antivir_Def_Nuclease"/>
</dbReference>
<accession>A0A841H600</accession>
<gene>
    <name evidence="3" type="ORF">HNQ61_005170</name>
</gene>
<protein>
    <submittedName>
        <fullName evidence="3">Energy-coupling factor transporter ATP-binding protein EcfA2</fullName>
    </submittedName>
</protein>
<dbReference type="SUPFAM" id="SSF52540">
    <property type="entry name" value="P-loop containing nucleoside triphosphate hydrolases"/>
    <property type="match status" value="1"/>
</dbReference>
<dbReference type="EMBL" id="JACHIA010000025">
    <property type="protein sequence ID" value="MBB6073500.1"/>
    <property type="molecule type" value="Genomic_DNA"/>
</dbReference>
<dbReference type="Gene3D" id="3.40.50.300">
    <property type="entry name" value="P-loop containing nucleotide triphosphate hydrolases"/>
    <property type="match status" value="2"/>
</dbReference>
<keyword evidence="3" id="KW-0067">ATP-binding</keyword>
<organism evidence="3 4">
    <name type="scientific">Longimicrobium terrae</name>
    <dbReference type="NCBI Taxonomy" id="1639882"/>
    <lineage>
        <taxon>Bacteria</taxon>
        <taxon>Pseudomonadati</taxon>
        <taxon>Gemmatimonadota</taxon>
        <taxon>Longimicrobiia</taxon>
        <taxon>Longimicrobiales</taxon>
        <taxon>Longimicrobiaceae</taxon>
        <taxon>Longimicrobium</taxon>
    </lineage>
</organism>
<evidence type="ECO:0000313" key="3">
    <source>
        <dbReference type="EMBL" id="MBB6073500.1"/>
    </source>
</evidence>
<dbReference type="PANTHER" id="PTHR43581">
    <property type="entry name" value="ATP/GTP PHOSPHATASE"/>
    <property type="match status" value="1"/>
</dbReference>
<feature type="domain" description="Rad50/SbcC-type AAA" evidence="2">
    <location>
        <begin position="4"/>
        <end position="55"/>
    </location>
</feature>
<dbReference type="InterPro" id="IPR038729">
    <property type="entry name" value="Rad50/SbcC_AAA"/>
</dbReference>
<dbReference type="Pfam" id="PF13304">
    <property type="entry name" value="AAA_21"/>
    <property type="match status" value="1"/>
</dbReference>
<dbReference type="GO" id="GO:0006302">
    <property type="term" value="P:double-strand break repair"/>
    <property type="evidence" value="ECO:0007669"/>
    <property type="project" value="InterPro"/>
</dbReference>
<keyword evidence="3" id="KW-0547">Nucleotide-binding</keyword>
<reference evidence="3 4" key="1">
    <citation type="submission" date="2020-08" db="EMBL/GenBank/DDBJ databases">
        <title>Genomic Encyclopedia of Type Strains, Phase IV (KMG-IV): sequencing the most valuable type-strain genomes for metagenomic binning, comparative biology and taxonomic classification.</title>
        <authorList>
            <person name="Goeker M."/>
        </authorList>
    </citation>
    <scope>NUCLEOTIDE SEQUENCE [LARGE SCALE GENOMIC DNA]</scope>
    <source>
        <strain evidence="3 4">DSM 29007</strain>
    </source>
</reference>
<proteinExistence type="predicted"/>
<evidence type="ECO:0000259" key="1">
    <source>
        <dbReference type="Pfam" id="PF13304"/>
    </source>
</evidence>
<feature type="domain" description="ATPase AAA-type core" evidence="1">
    <location>
        <begin position="206"/>
        <end position="289"/>
    </location>
</feature>
<comment type="caution">
    <text evidence="3">The sequence shown here is derived from an EMBL/GenBank/DDBJ whole genome shotgun (WGS) entry which is preliminary data.</text>
</comment>
<dbReference type="InterPro" id="IPR003959">
    <property type="entry name" value="ATPase_AAA_core"/>
</dbReference>
<dbReference type="GO" id="GO:0005524">
    <property type="term" value="F:ATP binding"/>
    <property type="evidence" value="ECO:0007669"/>
    <property type="project" value="UniProtKB-KW"/>
</dbReference>
<evidence type="ECO:0000259" key="2">
    <source>
        <dbReference type="Pfam" id="PF13476"/>
    </source>
</evidence>
<dbReference type="AlphaFoldDB" id="A0A841H600"/>
<dbReference type="GO" id="GO:0016887">
    <property type="term" value="F:ATP hydrolysis activity"/>
    <property type="evidence" value="ECO:0007669"/>
    <property type="project" value="InterPro"/>
</dbReference>
<keyword evidence="4" id="KW-1185">Reference proteome</keyword>
<dbReference type="Pfam" id="PF13476">
    <property type="entry name" value="AAA_23"/>
    <property type="match status" value="1"/>
</dbReference>
<sequence length="351" mass="38685">MIRSLTLSNFTAFKAADLNFAPGLNMLVGENGTGKTHLLKLAYSLAYVTARGGRDIDTGPAVKGQLQFAIADKLTAVFRPDELGRLARRDRRGRQRCEVSCVFDNPVDGLEFAFNTTSKAEVSVRRLPSGWIDELPVYLPTRELLTLAPGFVSIYETVRLPFEATWRDTSILLGAPLARGPREKRIRELLEPLEQVMGGKVEMDEAGRFYLNAGGVNMEMHLVAEGLRKLAMVARLIATGSLVDRGLLFWDEPEANLNPKVIKGIARTILHLAAGGVQVFVASHSLFLMRELDILLNSPQFATTPRCFFGLHRGRDGVRVDQGMSVDDIGEIDALQEELAQSDRYLAAEGS</sequence>
<name>A0A841H600_9BACT</name>
<dbReference type="PANTHER" id="PTHR43581:SF2">
    <property type="entry name" value="EXCINUCLEASE ATPASE SUBUNIT"/>
    <property type="match status" value="1"/>
</dbReference>
<evidence type="ECO:0000313" key="4">
    <source>
        <dbReference type="Proteomes" id="UP000582837"/>
    </source>
</evidence>
<dbReference type="InterPro" id="IPR027417">
    <property type="entry name" value="P-loop_NTPase"/>
</dbReference>